<evidence type="ECO:0000259" key="7">
    <source>
        <dbReference type="Pfam" id="PF18147"/>
    </source>
</evidence>
<evidence type="ECO:0000256" key="5">
    <source>
        <dbReference type="SAM" id="MobiDB-lite"/>
    </source>
</evidence>
<keyword evidence="1" id="KW-0547">Nucleotide-binding</keyword>
<keyword evidence="3" id="KW-0347">Helicase</keyword>
<organism evidence="8 9">
    <name type="scientific">Aquilegia coerulea</name>
    <name type="common">Rocky mountain columbine</name>
    <dbReference type="NCBI Taxonomy" id="218851"/>
    <lineage>
        <taxon>Eukaryota</taxon>
        <taxon>Viridiplantae</taxon>
        <taxon>Streptophyta</taxon>
        <taxon>Embryophyta</taxon>
        <taxon>Tracheophyta</taxon>
        <taxon>Spermatophyta</taxon>
        <taxon>Magnoliopsida</taxon>
        <taxon>Ranunculales</taxon>
        <taxon>Ranunculaceae</taxon>
        <taxon>Thalictroideae</taxon>
        <taxon>Aquilegia</taxon>
    </lineage>
</organism>
<dbReference type="PANTHER" id="PTHR12131">
    <property type="entry name" value="ATP-DEPENDENT RNA AND DNA HELICASE"/>
    <property type="match status" value="1"/>
</dbReference>
<feature type="region of interest" description="Disordered" evidence="5">
    <location>
        <begin position="115"/>
        <end position="136"/>
    </location>
</feature>
<dbReference type="GO" id="GO:0045025">
    <property type="term" value="C:mitochondrial degradosome"/>
    <property type="evidence" value="ECO:0007669"/>
    <property type="project" value="TreeGrafter"/>
</dbReference>
<dbReference type="GO" id="GO:0004386">
    <property type="term" value="F:helicase activity"/>
    <property type="evidence" value="ECO:0007669"/>
    <property type="project" value="UniProtKB-KW"/>
</dbReference>
<gene>
    <name evidence="8" type="ORF">AQUCO_00200580v1</name>
</gene>
<feature type="domain" description="Suv3 C-terminal" evidence="7">
    <location>
        <begin position="1"/>
        <end position="40"/>
    </location>
</feature>
<dbReference type="PANTHER" id="PTHR12131:SF28">
    <property type="entry name" value="DEXH-BOX ATP-DEPENDENT RNA HELICASE DEXH18, MITOCHONDRIAL"/>
    <property type="match status" value="1"/>
</dbReference>
<dbReference type="GO" id="GO:0016787">
    <property type="term" value="F:hydrolase activity"/>
    <property type="evidence" value="ECO:0007669"/>
    <property type="project" value="UniProtKB-KW"/>
</dbReference>
<dbReference type="EMBL" id="KZ305019">
    <property type="protein sequence ID" value="PIA62659.1"/>
    <property type="molecule type" value="Genomic_DNA"/>
</dbReference>
<dbReference type="InterPro" id="IPR022192">
    <property type="entry name" value="SUV3_C"/>
</dbReference>
<evidence type="ECO:0000256" key="4">
    <source>
        <dbReference type="ARBA" id="ARBA00022840"/>
    </source>
</evidence>
<evidence type="ECO:0000313" key="9">
    <source>
        <dbReference type="Proteomes" id="UP000230069"/>
    </source>
</evidence>
<dbReference type="GO" id="GO:0005524">
    <property type="term" value="F:ATP binding"/>
    <property type="evidence" value="ECO:0007669"/>
    <property type="project" value="UniProtKB-KW"/>
</dbReference>
<evidence type="ECO:0000256" key="3">
    <source>
        <dbReference type="ARBA" id="ARBA00022806"/>
    </source>
</evidence>
<dbReference type="InterPro" id="IPR041082">
    <property type="entry name" value="Suv3_C_1"/>
</dbReference>
<keyword evidence="2" id="KW-0378">Hydrolase</keyword>
<keyword evidence="9" id="KW-1185">Reference proteome</keyword>
<name>A0A2G5F3V7_AQUCA</name>
<dbReference type="InParanoid" id="A0A2G5F3V7"/>
<evidence type="ECO:0000256" key="2">
    <source>
        <dbReference type="ARBA" id="ARBA00022801"/>
    </source>
</evidence>
<feature type="compositionally biased region" description="Basic and acidic residues" evidence="5">
    <location>
        <begin position="115"/>
        <end position="133"/>
    </location>
</feature>
<accession>A0A2G5F3V7</accession>
<reference evidence="8 9" key="1">
    <citation type="submission" date="2017-09" db="EMBL/GenBank/DDBJ databases">
        <title>WGS assembly of Aquilegia coerulea Goldsmith.</title>
        <authorList>
            <person name="Hodges S."/>
            <person name="Kramer E."/>
            <person name="Nordborg M."/>
            <person name="Tomkins J."/>
            <person name="Borevitz J."/>
            <person name="Derieg N."/>
            <person name="Yan J."/>
            <person name="Mihaltcheva S."/>
            <person name="Hayes R.D."/>
            <person name="Rokhsar D."/>
        </authorList>
    </citation>
    <scope>NUCLEOTIDE SEQUENCE [LARGE SCALE GENOMIC DNA]</scope>
    <source>
        <strain evidence="9">cv. Goldsmith</strain>
    </source>
</reference>
<dbReference type="Gene3D" id="1.20.58.1080">
    <property type="match status" value="1"/>
</dbReference>
<sequence length="165" mass="18920">MLEKVPSLSLHDRFNFCFAPVNIRDPKAMYYLLRFASSYSQNIPATIAMGVPTDSACNDSELLDLETKHQVLSMYMWLSLHFNEDTFPYAKRAETMATDIADLLGQSLTKVCWKPESKQPPKDPKPQSKEDGYQRPISLVKRLAMKRNEKYSKINSKEEVPEILA</sequence>
<proteinExistence type="predicted"/>
<dbReference type="Proteomes" id="UP000230069">
    <property type="component" value="Unassembled WGS sequence"/>
</dbReference>
<dbReference type="InterPro" id="IPR050699">
    <property type="entry name" value="RNA-DNA_Helicase"/>
</dbReference>
<feature type="domain" description="ATP-dependent RNA helicase SUV3 C-terminal" evidence="6">
    <location>
        <begin position="62"/>
        <end position="109"/>
    </location>
</feature>
<evidence type="ECO:0000259" key="6">
    <source>
        <dbReference type="Pfam" id="PF12513"/>
    </source>
</evidence>
<dbReference type="GO" id="GO:0000965">
    <property type="term" value="P:mitochondrial RNA 3'-end processing"/>
    <property type="evidence" value="ECO:0007669"/>
    <property type="project" value="TreeGrafter"/>
</dbReference>
<evidence type="ECO:0000313" key="8">
    <source>
        <dbReference type="EMBL" id="PIA62659.1"/>
    </source>
</evidence>
<protein>
    <submittedName>
        <fullName evidence="8">Uncharacterized protein</fullName>
    </submittedName>
</protein>
<dbReference type="Pfam" id="PF18147">
    <property type="entry name" value="Suv3_C_1"/>
    <property type="match status" value="1"/>
</dbReference>
<dbReference type="AlphaFoldDB" id="A0A2G5F3V7"/>
<evidence type="ECO:0000256" key="1">
    <source>
        <dbReference type="ARBA" id="ARBA00022741"/>
    </source>
</evidence>
<dbReference type="STRING" id="218851.A0A2G5F3V7"/>
<keyword evidence="4" id="KW-0067">ATP-binding</keyword>
<dbReference type="FunFam" id="1.20.58.1080:FF:000002">
    <property type="entry name" value="DExH-box ATP-dependent RNA helicase DExH18 mitochondrial"/>
    <property type="match status" value="1"/>
</dbReference>
<dbReference type="OrthoDB" id="6692397at2759"/>
<dbReference type="Pfam" id="PF12513">
    <property type="entry name" value="SUV3_C"/>
    <property type="match status" value="1"/>
</dbReference>